<dbReference type="InterPro" id="IPR036249">
    <property type="entry name" value="Thioredoxin-like_sf"/>
</dbReference>
<dbReference type="GeneID" id="103703195"/>
<keyword evidence="1" id="KW-0813">Transport</keyword>
<dbReference type="KEGG" id="pda:103703195"/>
<evidence type="ECO:0000256" key="2">
    <source>
        <dbReference type="ARBA" id="ARBA00022946"/>
    </source>
</evidence>
<dbReference type="RefSeq" id="XP_008784190.1">
    <property type="nucleotide sequence ID" value="XM_008785968.4"/>
</dbReference>
<evidence type="ECO:0000256" key="5">
    <source>
        <dbReference type="ARBA" id="ARBA00023284"/>
    </source>
</evidence>
<dbReference type="GO" id="GO:0015035">
    <property type="term" value="F:protein-disulfide reductase activity"/>
    <property type="evidence" value="ECO:0007669"/>
    <property type="project" value="InterPro"/>
</dbReference>
<keyword evidence="5" id="KW-0676">Redox-active center</keyword>
<dbReference type="OrthoDB" id="2121326at2759"/>
<keyword evidence="3" id="KW-0249">Electron transport</keyword>
<dbReference type="PRINTS" id="PR00421">
    <property type="entry name" value="THIOREDOXIN"/>
</dbReference>
<dbReference type="PANTHER" id="PTHR45663:SF21">
    <property type="entry name" value="THIOREDOXIN M3, CHLOROPLASTIC"/>
    <property type="match status" value="1"/>
</dbReference>
<dbReference type="PROSITE" id="PS00194">
    <property type="entry name" value="THIOREDOXIN_1"/>
    <property type="match status" value="1"/>
</dbReference>
<evidence type="ECO:0000256" key="4">
    <source>
        <dbReference type="ARBA" id="ARBA00023157"/>
    </source>
</evidence>
<keyword evidence="4" id="KW-1015">Disulfide bond</keyword>
<dbReference type="GO" id="GO:0005737">
    <property type="term" value="C:cytoplasm"/>
    <property type="evidence" value="ECO:0007669"/>
    <property type="project" value="TreeGrafter"/>
</dbReference>
<reference evidence="7" key="1">
    <citation type="journal article" date="2019" name="Nat. Commun.">
        <title>Genome-wide association mapping of date palm fruit traits.</title>
        <authorList>
            <person name="Hazzouri K.M."/>
            <person name="Gros-Balthazard M."/>
            <person name="Flowers J.M."/>
            <person name="Copetti D."/>
            <person name="Lemansour A."/>
            <person name="Lebrun M."/>
            <person name="Masmoudi K."/>
            <person name="Ferrand S."/>
            <person name="Dhar M.I."/>
            <person name="Fresquez Z.A."/>
            <person name="Rosas U."/>
            <person name="Zhang J."/>
            <person name="Talag J."/>
            <person name="Lee S."/>
            <person name="Kudrna D."/>
            <person name="Powell R.F."/>
            <person name="Leitch I.J."/>
            <person name="Krueger R.R."/>
            <person name="Wing R.A."/>
            <person name="Amiri K.M.A."/>
            <person name="Purugganan M.D."/>
        </authorList>
    </citation>
    <scope>NUCLEOTIDE SEQUENCE [LARGE SCALE GENOMIC DNA]</scope>
    <source>
        <strain evidence="7">cv. Khalas</strain>
    </source>
</reference>
<dbReference type="FunFam" id="3.40.30.10:FF:000001">
    <property type="entry name" value="Thioredoxin"/>
    <property type="match status" value="1"/>
</dbReference>
<dbReference type="InterPro" id="IPR013766">
    <property type="entry name" value="Thioredoxin_domain"/>
</dbReference>
<organism evidence="7 8">
    <name type="scientific">Phoenix dactylifera</name>
    <name type="common">Date palm</name>
    <dbReference type="NCBI Taxonomy" id="42345"/>
    <lineage>
        <taxon>Eukaryota</taxon>
        <taxon>Viridiplantae</taxon>
        <taxon>Streptophyta</taxon>
        <taxon>Embryophyta</taxon>
        <taxon>Tracheophyta</taxon>
        <taxon>Spermatophyta</taxon>
        <taxon>Magnoliopsida</taxon>
        <taxon>Liliopsida</taxon>
        <taxon>Arecaceae</taxon>
        <taxon>Coryphoideae</taxon>
        <taxon>Phoeniceae</taxon>
        <taxon>Phoenix</taxon>
    </lineage>
</organism>
<dbReference type="Pfam" id="PF00085">
    <property type="entry name" value="Thioredoxin"/>
    <property type="match status" value="1"/>
</dbReference>
<sequence>MAVAYRAPLCLSCAYPMAKDPIASVSSFREEGLLQNPFLWGFGGSEGWRVRIPSALSAISMTKRRRRRRPSASSGKVFCLFYDDPEAITACGWNESVLASDIPVLVEFWASWCGPCRMVHRVIDEIARDYAGRIKCYKLNTDDYPQVAVSHDINRIPTVLLFKDGEMLNSMTGTLPKSVYVTAIDKSLSHQESNDSDS</sequence>
<dbReference type="Gene3D" id="3.40.30.10">
    <property type="entry name" value="Glutaredoxin"/>
    <property type="match status" value="1"/>
</dbReference>
<proteinExistence type="predicted"/>
<evidence type="ECO:0000313" key="7">
    <source>
        <dbReference type="Proteomes" id="UP000228380"/>
    </source>
</evidence>
<dbReference type="PANTHER" id="PTHR45663">
    <property type="entry name" value="GEO12009P1"/>
    <property type="match status" value="1"/>
</dbReference>
<name>A0A8B7BS24_PHODC</name>
<keyword evidence="2" id="KW-0809">Transit peptide</keyword>
<evidence type="ECO:0000259" key="6">
    <source>
        <dbReference type="PROSITE" id="PS51352"/>
    </source>
</evidence>
<evidence type="ECO:0000256" key="1">
    <source>
        <dbReference type="ARBA" id="ARBA00022448"/>
    </source>
</evidence>
<keyword evidence="7" id="KW-1185">Reference proteome</keyword>
<dbReference type="NCBIfam" id="TIGR01068">
    <property type="entry name" value="thioredoxin"/>
    <property type="match status" value="1"/>
</dbReference>
<accession>A0A8B7BS24</accession>
<reference evidence="8" key="2">
    <citation type="submission" date="2025-08" db="UniProtKB">
        <authorList>
            <consortium name="RefSeq"/>
        </authorList>
    </citation>
    <scope>IDENTIFICATION</scope>
    <source>
        <tissue evidence="8">Young leaves</tissue>
    </source>
</reference>
<feature type="domain" description="Thioredoxin" evidence="6">
    <location>
        <begin position="50"/>
        <end position="189"/>
    </location>
</feature>
<evidence type="ECO:0000313" key="8">
    <source>
        <dbReference type="RefSeq" id="XP_008784190.1"/>
    </source>
</evidence>
<dbReference type="InterPro" id="IPR017937">
    <property type="entry name" value="Thioredoxin_CS"/>
</dbReference>
<dbReference type="SUPFAM" id="SSF52833">
    <property type="entry name" value="Thioredoxin-like"/>
    <property type="match status" value="1"/>
</dbReference>
<dbReference type="Proteomes" id="UP000228380">
    <property type="component" value="Chromosome 10"/>
</dbReference>
<protein>
    <submittedName>
        <fullName evidence="8">Thioredoxin M3, chloroplastic-like</fullName>
    </submittedName>
</protein>
<dbReference type="AlphaFoldDB" id="A0A8B7BS24"/>
<gene>
    <name evidence="8" type="primary">LOC103703195</name>
</gene>
<dbReference type="CDD" id="cd02947">
    <property type="entry name" value="TRX_family"/>
    <property type="match status" value="1"/>
</dbReference>
<evidence type="ECO:0000256" key="3">
    <source>
        <dbReference type="ARBA" id="ARBA00022982"/>
    </source>
</evidence>
<dbReference type="PROSITE" id="PS51352">
    <property type="entry name" value="THIOREDOXIN_2"/>
    <property type="match status" value="1"/>
</dbReference>
<dbReference type="InterPro" id="IPR005746">
    <property type="entry name" value="Thioredoxin"/>
</dbReference>